<accession>G2XZ91</accession>
<organism evidence="1 2">
    <name type="scientific">Botryotinia fuckeliana (strain T4)</name>
    <name type="common">Noble rot fungus</name>
    <name type="synonym">Botrytis cinerea</name>
    <dbReference type="NCBI Taxonomy" id="999810"/>
    <lineage>
        <taxon>Eukaryota</taxon>
        <taxon>Fungi</taxon>
        <taxon>Dikarya</taxon>
        <taxon>Ascomycota</taxon>
        <taxon>Pezizomycotina</taxon>
        <taxon>Leotiomycetes</taxon>
        <taxon>Helotiales</taxon>
        <taxon>Sclerotiniaceae</taxon>
        <taxon>Botrytis</taxon>
    </lineage>
</organism>
<gene>
    <name evidence="1" type="ORF">BofuT4_uP047960.1</name>
</gene>
<dbReference type="InParanoid" id="G2XZ91"/>
<evidence type="ECO:0000313" key="1">
    <source>
        <dbReference type="EMBL" id="CCD45778.1"/>
    </source>
</evidence>
<evidence type="ECO:0000313" key="2">
    <source>
        <dbReference type="Proteomes" id="UP000008177"/>
    </source>
</evidence>
<dbReference type="HOGENOM" id="CLU_2440578_0_0_1"/>
<name>G2XZ91_BOTF4</name>
<proteinExistence type="predicted"/>
<sequence>MNKEESVLLNVNNLRILSWPVKFVRLLSFASVTLPSHVMSPAERVKTFTVQSPDAKSQDKIESVFPRNLKFERERQGYGQGCDQDSIYKQ</sequence>
<dbReference type="Proteomes" id="UP000008177">
    <property type="component" value="Unplaced contigs"/>
</dbReference>
<protein>
    <submittedName>
        <fullName evidence="1">Uncharacterized protein</fullName>
    </submittedName>
</protein>
<dbReference type="EMBL" id="FQ790278">
    <property type="protein sequence ID" value="CCD45778.1"/>
    <property type="molecule type" value="Genomic_DNA"/>
</dbReference>
<dbReference type="AlphaFoldDB" id="G2XZ91"/>
<reference evidence="2" key="1">
    <citation type="journal article" date="2011" name="PLoS Genet.">
        <title>Genomic analysis of the necrotrophic fungal pathogens Sclerotinia sclerotiorum and Botrytis cinerea.</title>
        <authorList>
            <person name="Amselem J."/>
            <person name="Cuomo C.A."/>
            <person name="van Kan J.A."/>
            <person name="Viaud M."/>
            <person name="Benito E.P."/>
            <person name="Couloux A."/>
            <person name="Coutinho P.M."/>
            <person name="de Vries R.P."/>
            <person name="Dyer P.S."/>
            <person name="Fillinger S."/>
            <person name="Fournier E."/>
            <person name="Gout L."/>
            <person name="Hahn M."/>
            <person name="Kohn L."/>
            <person name="Lapalu N."/>
            <person name="Plummer K.M."/>
            <person name="Pradier J.M."/>
            <person name="Quevillon E."/>
            <person name="Sharon A."/>
            <person name="Simon A."/>
            <person name="ten Have A."/>
            <person name="Tudzynski B."/>
            <person name="Tudzynski P."/>
            <person name="Wincker P."/>
            <person name="Andrew M."/>
            <person name="Anthouard V."/>
            <person name="Beever R.E."/>
            <person name="Beffa R."/>
            <person name="Benoit I."/>
            <person name="Bouzid O."/>
            <person name="Brault B."/>
            <person name="Chen Z."/>
            <person name="Choquer M."/>
            <person name="Collemare J."/>
            <person name="Cotton P."/>
            <person name="Danchin E.G."/>
            <person name="Da Silva C."/>
            <person name="Gautier A."/>
            <person name="Giraud C."/>
            <person name="Giraud T."/>
            <person name="Gonzalez C."/>
            <person name="Grossetete S."/>
            <person name="Guldener U."/>
            <person name="Henrissat B."/>
            <person name="Howlett B.J."/>
            <person name="Kodira C."/>
            <person name="Kretschmer M."/>
            <person name="Lappartient A."/>
            <person name="Leroch M."/>
            <person name="Levis C."/>
            <person name="Mauceli E."/>
            <person name="Neuveglise C."/>
            <person name="Oeser B."/>
            <person name="Pearson M."/>
            <person name="Poulain J."/>
            <person name="Poussereau N."/>
            <person name="Quesneville H."/>
            <person name="Rascle C."/>
            <person name="Schumacher J."/>
            <person name="Segurens B."/>
            <person name="Sexton A."/>
            <person name="Silva E."/>
            <person name="Sirven C."/>
            <person name="Soanes D.M."/>
            <person name="Talbot N.J."/>
            <person name="Templeton M."/>
            <person name="Yandava C."/>
            <person name="Yarden O."/>
            <person name="Zeng Q."/>
            <person name="Rollins J.A."/>
            <person name="Lebrun M.H."/>
            <person name="Dickman M."/>
        </authorList>
    </citation>
    <scope>NUCLEOTIDE SEQUENCE [LARGE SCALE GENOMIC DNA]</scope>
    <source>
        <strain evidence="2">T4</strain>
    </source>
</reference>